<comment type="catalytic activity">
    <reaction evidence="1">
        <text>RNA(n) + a ribonucleoside 5'-triphosphate = RNA(n+1) + diphosphate</text>
        <dbReference type="Rhea" id="RHEA:21248"/>
        <dbReference type="Rhea" id="RHEA-COMP:14527"/>
        <dbReference type="Rhea" id="RHEA-COMP:17342"/>
        <dbReference type="ChEBI" id="CHEBI:33019"/>
        <dbReference type="ChEBI" id="CHEBI:61557"/>
        <dbReference type="ChEBI" id="CHEBI:140395"/>
        <dbReference type="EC" id="2.7.7.6"/>
    </reaction>
</comment>
<keyword evidence="1" id="KW-0963">Cytoplasm</keyword>
<comment type="subunit">
    <text evidence="1">Part of the RNA polymerase complex. Forms a stalk with Rpo7 that extends from the main structure.</text>
</comment>
<dbReference type="EC" id="2.7.7.6" evidence="1"/>
<comment type="function">
    <text evidence="1">DNA-dependent RNA polymerase (RNAP) catalyzes the transcription of DNA into RNA using the four ribonucleoside triphosphates as substrates. This subunit is less well bound than the others.</text>
</comment>
<dbReference type="PIRSF" id="PIRSF005053">
    <property type="entry name" value="RNA_pol_F_arch"/>
    <property type="match status" value="1"/>
</dbReference>
<dbReference type="Pfam" id="PF03874">
    <property type="entry name" value="RNA_pol_Rpb4"/>
    <property type="match status" value="1"/>
</dbReference>
<dbReference type="Proteomes" id="UP000605144">
    <property type="component" value="Unassembled WGS sequence"/>
</dbReference>
<dbReference type="InterPro" id="IPR044876">
    <property type="entry name" value="HRDC_dom_sf"/>
</dbReference>
<evidence type="ECO:0000313" key="3">
    <source>
        <dbReference type="Proteomes" id="UP000605144"/>
    </source>
</evidence>
<proteinExistence type="inferred from homology"/>
<dbReference type="GO" id="GO:0000428">
    <property type="term" value="C:DNA-directed RNA polymerase complex"/>
    <property type="evidence" value="ECO:0007669"/>
    <property type="project" value="UniProtKB-KW"/>
</dbReference>
<dbReference type="Gene3D" id="1.10.150.80">
    <property type="entry name" value="HRDC domain"/>
    <property type="match status" value="1"/>
</dbReference>
<dbReference type="GO" id="GO:0005737">
    <property type="term" value="C:cytoplasm"/>
    <property type="evidence" value="ECO:0007669"/>
    <property type="project" value="UniProtKB-SubCell"/>
</dbReference>
<dbReference type="HAMAP" id="MF_00864">
    <property type="entry name" value="RNApol_arch_Rpo4"/>
    <property type="match status" value="1"/>
</dbReference>
<comment type="similarity">
    <text evidence="1">Belongs to the eukaryotic RPB4 RNA polymerase subunit family.</text>
</comment>
<protein>
    <recommendedName>
        <fullName evidence="1">DNA-directed RNA polymerase subunit Rpo4</fullName>
        <ecNumber evidence="1">2.7.7.6</ecNumber>
    </recommendedName>
    <alternativeName>
        <fullName evidence="1">DNA-directed RNA polymerase subunit F</fullName>
    </alternativeName>
</protein>
<dbReference type="NCBIfam" id="NF011554">
    <property type="entry name" value="PRK14981.1-6"/>
    <property type="match status" value="1"/>
</dbReference>
<evidence type="ECO:0000256" key="1">
    <source>
        <dbReference type="HAMAP-Rule" id="MF_00864"/>
    </source>
</evidence>
<dbReference type="GO" id="GO:0003899">
    <property type="term" value="F:DNA-directed RNA polymerase activity"/>
    <property type="evidence" value="ECO:0007669"/>
    <property type="project" value="UniProtKB-UniRule"/>
</dbReference>
<keyword evidence="1" id="KW-0804">Transcription</keyword>
<keyword evidence="1" id="KW-0808">Transferase</keyword>
<dbReference type="GO" id="GO:0006352">
    <property type="term" value="P:DNA-templated transcription initiation"/>
    <property type="evidence" value="ECO:0007669"/>
    <property type="project" value="InterPro"/>
</dbReference>
<gene>
    <name evidence="1" type="primary">rpo4</name>
    <name evidence="1" type="synonym">rpoF</name>
    <name evidence="2" type="ORF">EYG76_00295</name>
</gene>
<dbReference type="PANTHER" id="PTHR39646:SF1">
    <property type="entry name" value="DNA-DIRECTED RNA POLYMERASE SUBUNIT RPO4"/>
    <property type="match status" value="1"/>
</dbReference>
<dbReference type="InterPro" id="IPR005574">
    <property type="entry name" value="Rpb4/RPC9"/>
</dbReference>
<dbReference type="GO" id="GO:0000166">
    <property type="term" value="F:nucleotide binding"/>
    <property type="evidence" value="ECO:0007669"/>
    <property type="project" value="InterPro"/>
</dbReference>
<comment type="subcellular location">
    <subcellularLocation>
        <location evidence="1">Cytoplasm</location>
    </subcellularLocation>
</comment>
<reference evidence="2" key="1">
    <citation type="journal article" date="2020" name="ISME J.">
        <title>Gammaproteobacteria mediating utilization of methyl-, sulfur- and petroleum organic compounds in deep ocean hydrothermal plumes.</title>
        <authorList>
            <person name="Zhou Z."/>
            <person name="Liu Y."/>
            <person name="Pan J."/>
            <person name="Cron B.R."/>
            <person name="Toner B.M."/>
            <person name="Anantharaman K."/>
            <person name="Breier J.A."/>
            <person name="Dick G.J."/>
            <person name="Li M."/>
        </authorList>
    </citation>
    <scope>NUCLEOTIDE SEQUENCE</scope>
    <source>
        <strain evidence="2">SZUA-1385</strain>
    </source>
</reference>
<name>A0A833DPT4_9EURY</name>
<keyword evidence="1" id="KW-0548">Nucleotidyltransferase</keyword>
<comment type="caution">
    <text evidence="2">The sequence shown here is derived from an EMBL/GenBank/DDBJ whole genome shotgun (WGS) entry which is preliminary data.</text>
</comment>
<accession>A0A833DPT4</accession>
<keyword evidence="1 2" id="KW-0240">DNA-directed RNA polymerase</keyword>
<dbReference type="Gene3D" id="6.10.140.10">
    <property type="match status" value="1"/>
</dbReference>
<evidence type="ECO:0000313" key="2">
    <source>
        <dbReference type="EMBL" id="HIP16734.1"/>
    </source>
</evidence>
<dbReference type="EMBL" id="DQSV01000007">
    <property type="protein sequence ID" value="HIP16734.1"/>
    <property type="molecule type" value="Genomic_DNA"/>
</dbReference>
<dbReference type="AlphaFoldDB" id="A0A833DPT4"/>
<dbReference type="InterPro" id="IPR010924">
    <property type="entry name" value="Rpo4"/>
</dbReference>
<sequence length="108" mass="12357">MIGKEIISERYVTISQVKDLVTNKKRSSEEISYELGCALDYLEKFTKLNAEDSKELVSKLINLGLDEKTSVKIADVLPEDLDDLKIIFYKSEIPKNAKEILDVVSQYR</sequence>
<organism evidence="2 3">
    <name type="scientific">Methanothermococcus okinawensis</name>
    <dbReference type="NCBI Taxonomy" id="155863"/>
    <lineage>
        <taxon>Archaea</taxon>
        <taxon>Methanobacteriati</taxon>
        <taxon>Methanobacteriota</taxon>
        <taxon>Methanomada group</taxon>
        <taxon>Methanococci</taxon>
        <taxon>Methanococcales</taxon>
        <taxon>Methanococcaceae</taxon>
        <taxon>Methanothermococcus</taxon>
    </lineage>
</organism>
<dbReference type="SUPFAM" id="SSF47819">
    <property type="entry name" value="HRDC-like"/>
    <property type="match status" value="1"/>
</dbReference>
<dbReference type="PANTHER" id="PTHR39646">
    <property type="entry name" value="RNA POLYMERASE RPB4"/>
    <property type="match status" value="1"/>
</dbReference>
<dbReference type="InterPro" id="IPR010997">
    <property type="entry name" value="HRDC-like_sf"/>
</dbReference>